<evidence type="ECO:0000256" key="5">
    <source>
        <dbReference type="ARBA" id="ARBA00022741"/>
    </source>
</evidence>
<dbReference type="PANTHER" id="PTHR43166">
    <property type="entry name" value="AMINO ACID IMPORT ATP-BINDING PROTEIN"/>
    <property type="match status" value="1"/>
</dbReference>
<dbReference type="EMBL" id="QZCG01000003">
    <property type="protein sequence ID" value="RJE87263.1"/>
    <property type="molecule type" value="Genomic_DNA"/>
</dbReference>
<evidence type="ECO:0000256" key="3">
    <source>
        <dbReference type="ARBA" id="ARBA00022448"/>
    </source>
</evidence>
<dbReference type="InterPro" id="IPR050086">
    <property type="entry name" value="MetN_ABC_transporter-like"/>
</dbReference>
<dbReference type="InterPro" id="IPR003593">
    <property type="entry name" value="AAA+_ATPase"/>
</dbReference>
<dbReference type="InterPro" id="IPR030679">
    <property type="entry name" value="ABC_ATPase_HisP-typ"/>
</dbReference>
<evidence type="ECO:0000313" key="10">
    <source>
        <dbReference type="EMBL" id="RJE87263.1"/>
    </source>
</evidence>
<comment type="caution">
    <text evidence="10">The sequence shown here is derived from an EMBL/GenBank/DDBJ whole genome shotgun (WGS) entry which is preliminary data.</text>
</comment>
<dbReference type="SMART" id="SM00382">
    <property type="entry name" value="AAA"/>
    <property type="match status" value="1"/>
</dbReference>
<evidence type="ECO:0000259" key="9">
    <source>
        <dbReference type="PROSITE" id="PS50893"/>
    </source>
</evidence>
<dbReference type="PIRSF" id="PIRSF039085">
    <property type="entry name" value="ABC_ATPase_HisP"/>
    <property type="match status" value="1"/>
</dbReference>
<gene>
    <name evidence="10" type="ORF">D3P04_05865</name>
</gene>
<keyword evidence="8" id="KW-0472">Membrane</keyword>
<keyword evidence="7" id="KW-0029">Amino-acid transport</keyword>
<dbReference type="Pfam" id="PF00005">
    <property type="entry name" value="ABC_tran"/>
    <property type="match status" value="1"/>
</dbReference>
<evidence type="ECO:0000256" key="2">
    <source>
        <dbReference type="ARBA" id="ARBA00005417"/>
    </source>
</evidence>
<organism evidence="10 11">
    <name type="scientific">Paracoccus onubensis</name>
    <dbReference type="NCBI Taxonomy" id="1675788"/>
    <lineage>
        <taxon>Bacteria</taxon>
        <taxon>Pseudomonadati</taxon>
        <taxon>Pseudomonadota</taxon>
        <taxon>Alphaproteobacteria</taxon>
        <taxon>Rhodobacterales</taxon>
        <taxon>Paracoccaceae</taxon>
        <taxon>Paracoccus</taxon>
    </lineage>
</organism>
<dbReference type="PANTHER" id="PTHR43166:SF9">
    <property type="entry name" value="GLUTAMATE_ASPARTATE IMPORT ATP-BINDING PROTEIN GLTL"/>
    <property type="match status" value="1"/>
</dbReference>
<comment type="similarity">
    <text evidence="2">Belongs to the ABC transporter superfamily.</text>
</comment>
<evidence type="ECO:0000256" key="6">
    <source>
        <dbReference type="ARBA" id="ARBA00022840"/>
    </source>
</evidence>
<dbReference type="OrthoDB" id="9802264at2"/>
<protein>
    <submittedName>
        <fullName evidence="10">Amino acid ABC transporter ATP-binding protein</fullName>
    </submittedName>
</protein>
<dbReference type="InterPro" id="IPR027417">
    <property type="entry name" value="P-loop_NTPase"/>
</dbReference>
<feature type="domain" description="ABC transporter" evidence="9">
    <location>
        <begin position="4"/>
        <end position="245"/>
    </location>
</feature>
<comment type="subcellular location">
    <subcellularLocation>
        <location evidence="1">Cell membrane</location>
        <topology evidence="1">Peripheral membrane protein</topology>
    </subcellularLocation>
</comment>
<accession>A0A418T265</accession>
<keyword evidence="11" id="KW-1185">Reference proteome</keyword>
<dbReference type="SUPFAM" id="SSF52540">
    <property type="entry name" value="P-loop containing nucleoside triphosphate hydrolases"/>
    <property type="match status" value="1"/>
</dbReference>
<evidence type="ECO:0000256" key="4">
    <source>
        <dbReference type="ARBA" id="ARBA00022475"/>
    </source>
</evidence>
<dbReference type="RefSeq" id="WP_119746851.1">
    <property type="nucleotide sequence ID" value="NZ_QZCG01000003.1"/>
</dbReference>
<sequence length="254" mass="28256">MSFIEIENLTKDFGEFRALNGVSFQLEEGKTAAIIGSSGCGKSTFLRCLNMLETPTEARLRIGDKEVRFSNGQTLGKEREAFGFRREMAMVFQSFDLFPHMTALQNVALAPNKVRKLPRKQAEQQALQLLDRMGLRAKAGSYPTQLSGGQQQRVAIARALAMEPKVLLFDEATSALDPELVGEVLDVMKVLAQDGRTMIVVTHELHFARDVADVLIYFDKGQIAEIGPPAELLANPKTDRLKSFLTRYNHVLAN</sequence>
<dbReference type="GO" id="GO:0005524">
    <property type="term" value="F:ATP binding"/>
    <property type="evidence" value="ECO:0007669"/>
    <property type="project" value="UniProtKB-KW"/>
</dbReference>
<dbReference type="GO" id="GO:0005886">
    <property type="term" value="C:plasma membrane"/>
    <property type="evidence" value="ECO:0007669"/>
    <property type="project" value="UniProtKB-SubCell"/>
</dbReference>
<reference evidence="11" key="1">
    <citation type="submission" date="2018-09" db="EMBL/GenBank/DDBJ databases">
        <title>Acidovorax cavernicola nov. sp. isolated from Gruta de las Maravillas (Aracena, Spain).</title>
        <authorList>
            <person name="Jurado V."/>
            <person name="Gutierrez-Patricio S."/>
            <person name="Gonzalez-Pimentel J.L."/>
            <person name="Miller A.Z."/>
            <person name="Laiz L."/>
            <person name="Saiz-Jimenez C."/>
        </authorList>
    </citation>
    <scope>NUCLEOTIDE SEQUENCE [LARGE SCALE GENOMIC DNA]</scope>
    <source>
        <strain evidence="11">1011MAR3C25</strain>
    </source>
</reference>
<evidence type="ECO:0000256" key="1">
    <source>
        <dbReference type="ARBA" id="ARBA00004202"/>
    </source>
</evidence>
<keyword evidence="4" id="KW-1003">Cell membrane</keyword>
<dbReference type="GO" id="GO:0016887">
    <property type="term" value="F:ATP hydrolysis activity"/>
    <property type="evidence" value="ECO:0007669"/>
    <property type="project" value="InterPro"/>
</dbReference>
<keyword evidence="3" id="KW-0813">Transport</keyword>
<dbReference type="AlphaFoldDB" id="A0A418T265"/>
<dbReference type="InterPro" id="IPR017871">
    <property type="entry name" value="ABC_transporter-like_CS"/>
</dbReference>
<evidence type="ECO:0000313" key="11">
    <source>
        <dbReference type="Proteomes" id="UP000284202"/>
    </source>
</evidence>
<evidence type="ECO:0000256" key="8">
    <source>
        <dbReference type="ARBA" id="ARBA00023136"/>
    </source>
</evidence>
<dbReference type="PROSITE" id="PS00211">
    <property type="entry name" value="ABC_TRANSPORTER_1"/>
    <property type="match status" value="1"/>
</dbReference>
<keyword evidence="5" id="KW-0547">Nucleotide-binding</keyword>
<dbReference type="GO" id="GO:0015424">
    <property type="term" value="F:ABC-type amino acid transporter activity"/>
    <property type="evidence" value="ECO:0007669"/>
    <property type="project" value="InterPro"/>
</dbReference>
<proteinExistence type="inferred from homology"/>
<dbReference type="PROSITE" id="PS50893">
    <property type="entry name" value="ABC_TRANSPORTER_2"/>
    <property type="match status" value="1"/>
</dbReference>
<dbReference type="Gene3D" id="3.40.50.300">
    <property type="entry name" value="P-loop containing nucleotide triphosphate hydrolases"/>
    <property type="match status" value="1"/>
</dbReference>
<dbReference type="CDD" id="cd03262">
    <property type="entry name" value="ABC_HisP_GlnQ"/>
    <property type="match status" value="1"/>
</dbReference>
<evidence type="ECO:0000256" key="7">
    <source>
        <dbReference type="ARBA" id="ARBA00022970"/>
    </source>
</evidence>
<dbReference type="Proteomes" id="UP000284202">
    <property type="component" value="Unassembled WGS sequence"/>
</dbReference>
<name>A0A418T265_9RHOB</name>
<keyword evidence="6 10" id="KW-0067">ATP-binding</keyword>
<dbReference type="InterPro" id="IPR003439">
    <property type="entry name" value="ABC_transporter-like_ATP-bd"/>
</dbReference>